<protein>
    <recommendedName>
        <fullName evidence="6">Sporulation protein</fullName>
    </recommendedName>
</protein>
<dbReference type="EMBL" id="CP028843">
    <property type="protein sequence ID" value="AWB24835.1"/>
    <property type="molecule type" value="Genomic_DNA"/>
</dbReference>
<dbReference type="KEGG" id="mee:DA075_11875"/>
<feature type="signal peptide" evidence="3">
    <location>
        <begin position="1"/>
        <end position="27"/>
    </location>
</feature>
<keyword evidence="3" id="KW-0732">Signal</keyword>
<evidence type="ECO:0008006" key="6">
    <source>
        <dbReference type="Google" id="ProtNLM"/>
    </source>
</evidence>
<dbReference type="AlphaFoldDB" id="A0A2R4WTH7"/>
<feature type="compositionally biased region" description="Low complexity" evidence="1">
    <location>
        <begin position="158"/>
        <end position="171"/>
    </location>
</feature>
<feature type="region of interest" description="Disordered" evidence="1">
    <location>
        <begin position="146"/>
        <end position="171"/>
    </location>
</feature>
<evidence type="ECO:0000256" key="2">
    <source>
        <dbReference type="SAM" id="Phobius"/>
    </source>
</evidence>
<dbReference type="Proteomes" id="UP000244755">
    <property type="component" value="Chromosome 1"/>
</dbReference>
<gene>
    <name evidence="4" type="ORF">DA075_11875</name>
</gene>
<keyword evidence="2" id="KW-1133">Transmembrane helix</keyword>
<feature type="transmembrane region" description="Helical" evidence="2">
    <location>
        <begin position="51"/>
        <end position="72"/>
    </location>
</feature>
<organism evidence="4 5">
    <name type="scientific">Methylobacterium currus</name>
    <dbReference type="NCBI Taxonomy" id="2051553"/>
    <lineage>
        <taxon>Bacteria</taxon>
        <taxon>Pseudomonadati</taxon>
        <taxon>Pseudomonadota</taxon>
        <taxon>Alphaproteobacteria</taxon>
        <taxon>Hyphomicrobiales</taxon>
        <taxon>Methylobacteriaceae</taxon>
        <taxon>Methylobacterium</taxon>
    </lineage>
</organism>
<evidence type="ECO:0000256" key="3">
    <source>
        <dbReference type="SAM" id="SignalP"/>
    </source>
</evidence>
<feature type="chain" id="PRO_5015311846" description="Sporulation protein" evidence="3">
    <location>
        <begin position="28"/>
        <end position="171"/>
    </location>
</feature>
<keyword evidence="5" id="KW-1185">Reference proteome</keyword>
<name>A0A2R4WTH7_9HYPH</name>
<evidence type="ECO:0000256" key="1">
    <source>
        <dbReference type="SAM" id="MobiDB-lite"/>
    </source>
</evidence>
<keyword evidence="2" id="KW-0472">Membrane</keyword>
<keyword evidence="2" id="KW-0812">Transmembrane</keyword>
<reference evidence="4 5" key="1">
    <citation type="submission" date="2018-04" db="EMBL/GenBank/DDBJ databases">
        <title>Methylobacterium sp. PR1016A genome.</title>
        <authorList>
            <person name="Park W."/>
        </authorList>
    </citation>
    <scope>NUCLEOTIDE SEQUENCE [LARGE SCALE GENOMIC DNA]</scope>
    <source>
        <strain evidence="4 5">PR1016A</strain>
    </source>
</reference>
<accession>A0A2R4WTH7</accession>
<evidence type="ECO:0000313" key="5">
    <source>
        <dbReference type="Proteomes" id="UP000244755"/>
    </source>
</evidence>
<evidence type="ECO:0000313" key="4">
    <source>
        <dbReference type="EMBL" id="AWB24835.1"/>
    </source>
</evidence>
<sequence length="171" mass="17721">MTRPGPLALLSAVAAAGLLRLSGFKPAAPPEPDHGPRNPEGFEVEDVDVRRTAFVVVGLAASVAVAIAAVGLMMHLFGAWHVGGTPPLTPQQTARVQPPPPNLQGAPYEDLARQEARDAAQTTTYAPLPDGRARIPVERAMRLIAGRSLDPPIPSPSAPDSMAPAGGAPVR</sequence>
<dbReference type="OrthoDB" id="129807at2"/>
<proteinExistence type="predicted"/>